<evidence type="ECO:0000256" key="2">
    <source>
        <dbReference type="SAM" id="MobiDB-lite"/>
    </source>
</evidence>
<dbReference type="AlphaFoldDB" id="A0A7S4SLZ0"/>
<dbReference type="PANTHER" id="PTHR48050:SF13">
    <property type="entry name" value="STEROL 3-BETA-GLUCOSYLTRANSFERASE UGT80A2"/>
    <property type="match status" value="1"/>
</dbReference>
<dbReference type="FunFam" id="3.40.50.2000:FF:000009">
    <property type="entry name" value="Sterol 3-beta-glucosyltransferase UGT80A2"/>
    <property type="match status" value="1"/>
</dbReference>
<dbReference type="Gene3D" id="3.40.50.2000">
    <property type="entry name" value="Glycogen Phosphorylase B"/>
    <property type="match status" value="2"/>
</dbReference>
<accession>A0A7S4SLZ0</accession>
<dbReference type="GO" id="GO:0016906">
    <property type="term" value="F:sterol 3-beta-glucosyltransferase activity"/>
    <property type="evidence" value="ECO:0007669"/>
    <property type="project" value="UniProtKB-ARBA"/>
</dbReference>
<evidence type="ECO:0000256" key="1">
    <source>
        <dbReference type="ARBA" id="ARBA00022679"/>
    </source>
</evidence>
<gene>
    <name evidence="4" type="ORF">AMON00008_LOCUS51073</name>
</gene>
<feature type="compositionally biased region" description="Low complexity" evidence="2">
    <location>
        <begin position="22"/>
        <end position="33"/>
    </location>
</feature>
<evidence type="ECO:0000313" key="4">
    <source>
        <dbReference type="EMBL" id="CAE4647466.1"/>
    </source>
</evidence>
<dbReference type="EMBL" id="HBNR01072040">
    <property type="protein sequence ID" value="CAE4647466.1"/>
    <property type="molecule type" value="Transcribed_RNA"/>
</dbReference>
<feature type="domain" description="Erythromycin biosynthesis protein CIII-like C-terminal" evidence="3">
    <location>
        <begin position="449"/>
        <end position="549"/>
    </location>
</feature>
<proteinExistence type="predicted"/>
<sequence>MCSGVAPVQAGADTVPGRGPSRRPSCSAAMAAPPAEEDGVDQPWHLLKKVPFFQKYLAPNFQCGVNMGGSTDCVRCGMLSGCEAVWYSAMLKNCKYMLECQACEDCSGLVRETGKKGVHRTPLEWALAVTNKSWEVLTPDEHEELCTWMAKVVKMPWEFDPRAWPVPGAGSGRIALIALGSRGDVQPAIALALALLKAGFTVTAFVPSSYESLVKSFQVPVVACADWAFNDPTAMAEGKYEKFIYEAVMSFGPELIVYSPLACIESWVLEEQCKAPAIQFTFQATTLADTPQVWRPLQGWRRLPFDIGLGEINIPNLDQNVVEDRCGRKRPVLMAFSKQVALPQTDRAQTHVTGYWLLDTSRQEAQQDNPLFGGAQRKELEDFLQAGSPPVYIGWGSMTEKSDRMGPLAVRSLKQTGHRGIILGGEAKLSLASLENAPDAAELVPYAQSNILFAQWVSHETLLPRCAMAVHHGGCGTTAAGLRAGVPNIVVPVDFDQPFWAAAVANLGVGVHIKSLQEVTEEELVGAIQTCGEDGVKAAAAALGAKLMAEDGAKKAVEVIQDYLSASRRGVRDSTCAPCCLS</sequence>
<dbReference type="PANTHER" id="PTHR48050">
    <property type="entry name" value="STEROL 3-BETA-GLUCOSYLTRANSFERASE"/>
    <property type="match status" value="1"/>
</dbReference>
<keyword evidence="1" id="KW-0808">Transferase</keyword>
<dbReference type="Pfam" id="PF06722">
    <property type="entry name" value="EryCIII-like_C"/>
    <property type="match status" value="1"/>
</dbReference>
<reference evidence="4" key="1">
    <citation type="submission" date="2021-01" db="EMBL/GenBank/DDBJ databases">
        <authorList>
            <person name="Corre E."/>
            <person name="Pelletier E."/>
            <person name="Niang G."/>
            <person name="Scheremetjew M."/>
            <person name="Finn R."/>
            <person name="Kale V."/>
            <person name="Holt S."/>
            <person name="Cochrane G."/>
            <person name="Meng A."/>
            <person name="Brown T."/>
            <person name="Cohen L."/>
        </authorList>
    </citation>
    <scope>NUCLEOTIDE SEQUENCE</scope>
    <source>
        <strain evidence="4">CCMP3105</strain>
    </source>
</reference>
<dbReference type="InterPro" id="IPR050426">
    <property type="entry name" value="Glycosyltransferase_28"/>
</dbReference>
<dbReference type="CDD" id="cd03784">
    <property type="entry name" value="GT1_Gtf-like"/>
    <property type="match status" value="1"/>
</dbReference>
<evidence type="ECO:0000259" key="3">
    <source>
        <dbReference type="Pfam" id="PF06722"/>
    </source>
</evidence>
<dbReference type="InterPro" id="IPR002213">
    <property type="entry name" value="UDP_glucos_trans"/>
</dbReference>
<feature type="region of interest" description="Disordered" evidence="2">
    <location>
        <begin position="13"/>
        <end position="33"/>
    </location>
</feature>
<name>A0A7S4SLZ0_9DINO</name>
<organism evidence="4">
    <name type="scientific">Alexandrium monilatum</name>
    <dbReference type="NCBI Taxonomy" id="311494"/>
    <lineage>
        <taxon>Eukaryota</taxon>
        <taxon>Sar</taxon>
        <taxon>Alveolata</taxon>
        <taxon>Dinophyceae</taxon>
        <taxon>Gonyaulacales</taxon>
        <taxon>Pyrocystaceae</taxon>
        <taxon>Alexandrium</taxon>
    </lineage>
</organism>
<protein>
    <recommendedName>
        <fullName evidence="3">Erythromycin biosynthesis protein CIII-like C-terminal domain-containing protein</fullName>
    </recommendedName>
</protein>
<dbReference type="SUPFAM" id="SSF53756">
    <property type="entry name" value="UDP-Glycosyltransferase/glycogen phosphorylase"/>
    <property type="match status" value="1"/>
</dbReference>
<dbReference type="InterPro" id="IPR010610">
    <property type="entry name" value="EryCIII-like_C"/>
</dbReference>